<feature type="transmembrane region" description="Helical" evidence="7">
    <location>
        <begin position="320"/>
        <end position="351"/>
    </location>
</feature>
<dbReference type="PANTHER" id="PTHR33362:SF5">
    <property type="entry name" value="C4-DICARBOXYLATE TRAP TRANSPORTER LARGE PERMEASE PROTEIN DCTM"/>
    <property type="match status" value="1"/>
</dbReference>
<evidence type="ECO:0000256" key="6">
    <source>
        <dbReference type="ARBA" id="ARBA00023136"/>
    </source>
</evidence>
<dbReference type="NCBIfam" id="TIGR00786">
    <property type="entry name" value="dctM"/>
    <property type="match status" value="1"/>
</dbReference>
<dbReference type="PANTHER" id="PTHR33362">
    <property type="entry name" value="SIALIC ACID TRAP TRANSPORTER PERMEASE PROTEIN SIAT-RELATED"/>
    <property type="match status" value="1"/>
</dbReference>
<evidence type="ECO:0000313" key="9">
    <source>
        <dbReference type="EMBL" id="HJD96879.1"/>
    </source>
</evidence>
<feature type="transmembrane region" description="Helical" evidence="7">
    <location>
        <begin position="141"/>
        <end position="168"/>
    </location>
</feature>
<evidence type="ECO:0000256" key="2">
    <source>
        <dbReference type="ARBA" id="ARBA00022475"/>
    </source>
</evidence>
<reference evidence="9" key="2">
    <citation type="submission" date="2021-09" db="EMBL/GenBank/DDBJ databases">
        <authorList>
            <person name="Gilroy R."/>
        </authorList>
    </citation>
    <scope>NUCLEOTIDE SEQUENCE</scope>
    <source>
        <strain evidence="9">ChiGjej2B2-19336</strain>
    </source>
</reference>
<evidence type="ECO:0000256" key="4">
    <source>
        <dbReference type="ARBA" id="ARBA00022692"/>
    </source>
</evidence>
<dbReference type="AlphaFoldDB" id="A0A921AVI8"/>
<comment type="caution">
    <text evidence="9">The sequence shown here is derived from an EMBL/GenBank/DDBJ whole genome shotgun (WGS) entry which is preliminary data.</text>
</comment>
<evidence type="ECO:0000259" key="8">
    <source>
        <dbReference type="Pfam" id="PF06808"/>
    </source>
</evidence>
<sequence length="434" mass="46089">MTPFSIGCLGMLVLILTICARIPIGVGMVLVGTGGFALLSGLEPAMGIAQGVPYETFVQYSYSVVPLFLLMGQFAFKSGVSEDLYWAVSKWMGSLKGGLAMVTVAACSGFAAICGSSVACAATMGVVALPEMRKFKYSNALATGAIAAGGTIGIMIPPSTVMVLYGIITEQSIGALFMAGFLPGILQAVLYISTIAILVHRHPEMGPRGESCSIKEKVHAVGRVWGVLTLFAVVIGGLYAGIFTPNEAAGIGAFGAFLLSFFKKQMSWKVFTNSLTESVKTTGMCYMILLGAMFFGYFLAVSRVPNELATLILDMHVNAYVVLVAILLIMVLLGCFMDSMAIVLLTVPIFFPVVQQLNLDPIWFGILVVKVTEMGLITPPVGLNLFVIKGIAGNSTPIQTVFRGAMPFVLADVVHLTLLIMFPQISLFLPSLLS</sequence>
<dbReference type="RefSeq" id="WP_304121484.1">
    <property type="nucleotide sequence ID" value="NZ_DYZA01000080.1"/>
</dbReference>
<proteinExistence type="predicted"/>
<keyword evidence="3" id="KW-0997">Cell inner membrane</keyword>
<evidence type="ECO:0000256" key="3">
    <source>
        <dbReference type="ARBA" id="ARBA00022519"/>
    </source>
</evidence>
<feature type="domain" description="TRAP C4-dicarboxylate transport system permease DctM subunit" evidence="8">
    <location>
        <begin position="12"/>
        <end position="425"/>
    </location>
</feature>
<evidence type="ECO:0000313" key="10">
    <source>
        <dbReference type="Proteomes" id="UP000698963"/>
    </source>
</evidence>
<keyword evidence="4 7" id="KW-0812">Transmembrane</keyword>
<dbReference type="GO" id="GO:0005886">
    <property type="term" value="C:plasma membrane"/>
    <property type="evidence" value="ECO:0007669"/>
    <property type="project" value="UniProtKB-SubCell"/>
</dbReference>
<name>A0A921AVI8_9BACT</name>
<keyword evidence="6 7" id="KW-0472">Membrane</keyword>
<protein>
    <submittedName>
        <fullName evidence="9">TRAP transporter large permease</fullName>
    </submittedName>
</protein>
<dbReference type="GO" id="GO:0022857">
    <property type="term" value="F:transmembrane transporter activity"/>
    <property type="evidence" value="ECO:0007669"/>
    <property type="project" value="TreeGrafter"/>
</dbReference>
<keyword evidence="5 7" id="KW-1133">Transmembrane helix</keyword>
<dbReference type="InterPro" id="IPR004681">
    <property type="entry name" value="TRAP_DctM"/>
</dbReference>
<organism evidence="9 10">
    <name type="scientific">Mailhella massiliensis</name>
    <dbReference type="NCBI Taxonomy" id="1903261"/>
    <lineage>
        <taxon>Bacteria</taxon>
        <taxon>Pseudomonadati</taxon>
        <taxon>Thermodesulfobacteriota</taxon>
        <taxon>Desulfovibrionia</taxon>
        <taxon>Desulfovibrionales</taxon>
        <taxon>Desulfovibrionaceae</taxon>
        <taxon>Mailhella</taxon>
    </lineage>
</organism>
<feature type="transmembrane region" description="Helical" evidence="7">
    <location>
        <begin position="363"/>
        <end position="388"/>
    </location>
</feature>
<dbReference type="Proteomes" id="UP000698963">
    <property type="component" value="Unassembled WGS sequence"/>
</dbReference>
<feature type="transmembrane region" description="Helical" evidence="7">
    <location>
        <begin position="283"/>
        <end position="300"/>
    </location>
</feature>
<feature type="transmembrane region" description="Helical" evidence="7">
    <location>
        <begin position="246"/>
        <end position="262"/>
    </location>
</feature>
<accession>A0A921AVI8</accession>
<feature type="transmembrane region" description="Helical" evidence="7">
    <location>
        <begin position="408"/>
        <end position="429"/>
    </location>
</feature>
<evidence type="ECO:0000256" key="1">
    <source>
        <dbReference type="ARBA" id="ARBA00004429"/>
    </source>
</evidence>
<dbReference type="PIRSF" id="PIRSF006066">
    <property type="entry name" value="HI0050"/>
    <property type="match status" value="1"/>
</dbReference>
<feature type="transmembrane region" description="Helical" evidence="7">
    <location>
        <begin position="12"/>
        <end position="39"/>
    </location>
</feature>
<keyword evidence="2" id="KW-1003">Cell membrane</keyword>
<gene>
    <name evidence="9" type="ORF">K8W16_04450</name>
</gene>
<dbReference type="InterPro" id="IPR010656">
    <property type="entry name" value="DctM"/>
</dbReference>
<reference evidence="9" key="1">
    <citation type="journal article" date="2021" name="PeerJ">
        <title>Extensive microbial diversity within the chicken gut microbiome revealed by metagenomics and culture.</title>
        <authorList>
            <person name="Gilroy R."/>
            <person name="Ravi A."/>
            <person name="Getino M."/>
            <person name="Pursley I."/>
            <person name="Horton D.L."/>
            <person name="Alikhan N.F."/>
            <person name="Baker D."/>
            <person name="Gharbi K."/>
            <person name="Hall N."/>
            <person name="Watson M."/>
            <person name="Adriaenssens E.M."/>
            <person name="Foster-Nyarko E."/>
            <person name="Jarju S."/>
            <person name="Secka A."/>
            <person name="Antonio M."/>
            <person name="Oren A."/>
            <person name="Chaudhuri R.R."/>
            <person name="La Ragione R."/>
            <person name="Hildebrand F."/>
            <person name="Pallen M.J."/>
        </authorList>
    </citation>
    <scope>NUCLEOTIDE SEQUENCE</scope>
    <source>
        <strain evidence="9">ChiGjej2B2-19336</strain>
    </source>
</reference>
<comment type="subcellular location">
    <subcellularLocation>
        <location evidence="1">Cell inner membrane</location>
        <topology evidence="1">Multi-pass membrane protein</topology>
    </subcellularLocation>
</comment>
<evidence type="ECO:0000256" key="7">
    <source>
        <dbReference type="SAM" id="Phobius"/>
    </source>
</evidence>
<feature type="transmembrane region" description="Helical" evidence="7">
    <location>
        <begin position="220"/>
        <end position="240"/>
    </location>
</feature>
<evidence type="ECO:0000256" key="5">
    <source>
        <dbReference type="ARBA" id="ARBA00022989"/>
    </source>
</evidence>
<dbReference type="Pfam" id="PF06808">
    <property type="entry name" value="DctM"/>
    <property type="match status" value="1"/>
</dbReference>
<dbReference type="EMBL" id="DYZA01000080">
    <property type="protein sequence ID" value="HJD96879.1"/>
    <property type="molecule type" value="Genomic_DNA"/>
</dbReference>
<feature type="transmembrane region" description="Helical" evidence="7">
    <location>
        <begin position="100"/>
        <end position="129"/>
    </location>
</feature>
<feature type="transmembrane region" description="Helical" evidence="7">
    <location>
        <begin position="174"/>
        <end position="199"/>
    </location>
</feature>